<keyword evidence="4" id="KW-0456">Lyase</keyword>
<organism evidence="6 7">
    <name type="scientific">Plectosphaerella cucumerina</name>
    <dbReference type="NCBI Taxonomy" id="40658"/>
    <lineage>
        <taxon>Eukaryota</taxon>
        <taxon>Fungi</taxon>
        <taxon>Dikarya</taxon>
        <taxon>Ascomycota</taxon>
        <taxon>Pezizomycotina</taxon>
        <taxon>Sordariomycetes</taxon>
        <taxon>Hypocreomycetidae</taxon>
        <taxon>Glomerellales</taxon>
        <taxon>Plectosphaerellaceae</taxon>
        <taxon>Plectosphaerella</taxon>
    </lineage>
</organism>
<evidence type="ECO:0000313" key="7">
    <source>
        <dbReference type="Proteomes" id="UP000813385"/>
    </source>
</evidence>
<feature type="domain" description="CENP-V/GFA" evidence="5">
    <location>
        <begin position="1"/>
        <end position="119"/>
    </location>
</feature>
<dbReference type="Proteomes" id="UP000813385">
    <property type="component" value="Unassembled WGS sequence"/>
</dbReference>
<reference evidence="6" key="1">
    <citation type="journal article" date="2021" name="Nat. Commun.">
        <title>Genetic determinants of endophytism in the Arabidopsis root mycobiome.</title>
        <authorList>
            <person name="Mesny F."/>
            <person name="Miyauchi S."/>
            <person name="Thiergart T."/>
            <person name="Pickel B."/>
            <person name="Atanasova L."/>
            <person name="Karlsson M."/>
            <person name="Huettel B."/>
            <person name="Barry K.W."/>
            <person name="Haridas S."/>
            <person name="Chen C."/>
            <person name="Bauer D."/>
            <person name="Andreopoulos W."/>
            <person name="Pangilinan J."/>
            <person name="LaButti K."/>
            <person name="Riley R."/>
            <person name="Lipzen A."/>
            <person name="Clum A."/>
            <person name="Drula E."/>
            <person name="Henrissat B."/>
            <person name="Kohler A."/>
            <person name="Grigoriev I.V."/>
            <person name="Martin F.M."/>
            <person name="Hacquard S."/>
        </authorList>
    </citation>
    <scope>NUCLEOTIDE SEQUENCE</scope>
    <source>
        <strain evidence="6">MPI-CAGE-AT-0016</strain>
    </source>
</reference>
<dbReference type="EMBL" id="JAGPXD010000006">
    <property type="protein sequence ID" value="KAH7349656.1"/>
    <property type="molecule type" value="Genomic_DNA"/>
</dbReference>
<evidence type="ECO:0000256" key="1">
    <source>
        <dbReference type="ARBA" id="ARBA00005495"/>
    </source>
</evidence>
<keyword evidence="2" id="KW-0479">Metal-binding</keyword>
<dbReference type="Pfam" id="PF04828">
    <property type="entry name" value="GFA"/>
    <property type="match status" value="1"/>
</dbReference>
<dbReference type="InterPro" id="IPR006913">
    <property type="entry name" value="CENP-V/GFA"/>
</dbReference>
<dbReference type="Gene3D" id="3.90.1590.10">
    <property type="entry name" value="glutathione-dependent formaldehyde- activating enzyme (gfa)"/>
    <property type="match status" value="1"/>
</dbReference>
<keyword evidence="3" id="KW-0862">Zinc</keyword>
<comment type="similarity">
    <text evidence="1">Belongs to the Gfa family.</text>
</comment>
<dbReference type="OrthoDB" id="5290969at2759"/>
<evidence type="ECO:0000313" key="6">
    <source>
        <dbReference type="EMBL" id="KAH7349656.1"/>
    </source>
</evidence>
<proteinExistence type="inferred from homology"/>
<evidence type="ECO:0000256" key="2">
    <source>
        <dbReference type="ARBA" id="ARBA00022723"/>
    </source>
</evidence>
<accession>A0A8K0X0J3</accession>
<dbReference type="PROSITE" id="PS51891">
    <property type="entry name" value="CENP_V_GFA"/>
    <property type="match status" value="1"/>
</dbReference>
<evidence type="ECO:0000256" key="4">
    <source>
        <dbReference type="ARBA" id="ARBA00023239"/>
    </source>
</evidence>
<evidence type="ECO:0000259" key="5">
    <source>
        <dbReference type="PROSITE" id="PS51891"/>
    </source>
</evidence>
<evidence type="ECO:0000256" key="3">
    <source>
        <dbReference type="ARBA" id="ARBA00022833"/>
    </source>
</evidence>
<comment type="caution">
    <text evidence="6">The sequence shown here is derived from an EMBL/GenBank/DDBJ whole genome shotgun (WGS) entry which is preliminary data.</text>
</comment>
<name>A0A8K0X0J3_9PEZI</name>
<sequence length="149" mass="15957">MDVECQCGSVAFQTTAKPSAVYFCHCTECQRQSSSAFGISATFPADALPLDDPAFHDKLRTYTRSTKSGGTLDCFFCKVCGARVFHRRRGPDGVQGPTLNIKGGLIKGLDVAGARHIWTQEAVMPIPKDAVSWPQSPPLSPRLGATAGL</sequence>
<dbReference type="PANTHER" id="PTHR33337:SF3">
    <property type="entry name" value="CENP-V_GFA DOMAIN-CONTAINING PROTEIN"/>
    <property type="match status" value="1"/>
</dbReference>
<dbReference type="PANTHER" id="PTHR33337">
    <property type="entry name" value="GFA DOMAIN-CONTAINING PROTEIN"/>
    <property type="match status" value="1"/>
</dbReference>
<dbReference type="InterPro" id="IPR011057">
    <property type="entry name" value="Mss4-like_sf"/>
</dbReference>
<protein>
    <submittedName>
        <fullName evidence="6">Mss4-like protein</fullName>
    </submittedName>
</protein>
<gene>
    <name evidence="6" type="ORF">B0T11DRAFT_289655</name>
</gene>
<dbReference type="GO" id="GO:0016846">
    <property type="term" value="F:carbon-sulfur lyase activity"/>
    <property type="evidence" value="ECO:0007669"/>
    <property type="project" value="InterPro"/>
</dbReference>
<dbReference type="SUPFAM" id="SSF51316">
    <property type="entry name" value="Mss4-like"/>
    <property type="match status" value="1"/>
</dbReference>
<dbReference type="GO" id="GO:0046872">
    <property type="term" value="F:metal ion binding"/>
    <property type="evidence" value="ECO:0007669"/>
    <property type="project" value="UniProtKB-KW"/>
</dbReference>
<dbReference type="AlphaFoldDB" id="A0A8K0X0J3"/>
<keyword evidence="7" id="KW-1185">Reference proteome</keyword>